<feature type="region of interest" description="Disordered" evidence="1">
    <location>
        <begin position="1"/>
        <end position="20"/>
    </location>
</feature>
<feature type="compositionally biased region" description="Basic and acidic residues" evidence="1">
    <location>
        <begin position="9"/>
        <end position="20"/>
    </location>
</feature>
<evidence type="ECO:0000313" key="2">
    <source>
        <dbReference type="EMBL" id="KAK1121365.1"/>
    </source>
</evidence>
<protein>
    <submittedName>
        <fullName evidence="2">Uncharacterized protein</fullName>
    </submittedName>
</protein>
<keyword evidence="3" id="KW-1185">Reference proteome</keyword>
<name>A0AA40FLP2_9HYME</name>
<gene>
    <name evidence="2" type="ORF">K0M31_010659</name>
</gene>
<reference evidence="2" key="1">
    <citation type="submission" date="2021-10" db="EMBL/GenBank/DDBJ databases">
        <title>Melipona bicolor Genome sequencing and assembly.</title>
        <authorList>
            <person name="Araujo N.S."/>
            <person name="Arias M.C."/>
        </authorList>
    </citation>
    <scope>NUCLEOTIDE SEQUENCE</scope>
    <source>
        <strain evidence="2">USP_2M_L1-L4_2017</strain>
        <tissue evidence="2">Whole body</tissue>
    </source>
</reference>
<proteinExistence type="predicted"/>
<comment type="caution">
    <text evidence="2">The sequence shown here is derived from an EMBL/GenBank/DDBJ whole genome shotgun (WGS) entry which is preliminary data.</text>
</comment>
<dbReference type="Proteomes" id="UP001177670">
    <property type="component" value="Unassembled WGS sequence"/>
</dbReference>
<accession>A0AA40FLP2</accession>
<dbReference type="AlphaFoldDB" id="A0AA40FLP2"/>
<sequence length="65" mass="7230">MGGSDDEKDEWREWRGERESGGRTALDFNVCPGGCGQSPHDGLYDKLFHIHWPIAYLCDLGTSCG</sequence>
<dbReference type="EMBL" id="JAHYIQ010000027">
    <property type="protein sequence ID" value="KAK1121365.1"/>
    <property type="molecule type" value="Genomic_DNA"/>
</dbReference>
<evidence type="ECO:0000313" key="3">
    <source>
        <dbReference type="Proteomes" id="UP001177670"/>
    </source>
</evidence>
<organism evidence="2 3">
    <name type="scientific">Melipona bicolor</name>
    <dbReference type="NCBI Taxonomy" id="60889"/>
    <lineage>
        <taxon>Eukaryota</taxon>
        <taxon>Metazoa</taxon>
        <taxon>Ecdysozoa</taxon>
        <taxon>Arthropoda</taxon>
        <taxon>Hexapoda</taxon>
        <taxon>Insecta</taxon>
        <taxon>Pterygota</taxon>
        <taxon>Neoptera</taxon>
        <taxon>Endopterygota</taxon>
        <taxon>Hymenoptera</taxon>
        <taxon>Apocrita</taxon>
        <taxon>Aculeata</taxon>
        <taxon>Apoidea</taxon>
        <taxon>Anthophila</taxon>
        <taxon>Apidae</taxon>
        <taxon>Melipona</taxon>
    </lineage>
</organism>
<evidence type="ECO:0000256" key="1">
    <source>
        <dbReference type="SAM" id="MobiDB-lite"/>
    </source>
</evidence>